<accession>A0ABM4BZR9</accession>
<proteinExistence type="predicted"/>
<protein>
    <submittedName>
        <fullName evidence="2">Uncharacterized protein LOC136081372</fullName>
    </submittedName>
</protein>
<gene>
    <name evidence="2" type="primary">LOC136081372</name>
</gene>
<dbReference type="PANTHER" id="PTHR33053:SF24">
    <property type="entry name" value="TRANSPOSASE DOMAIN-CONTAINING PROTEIN"/>
    <property type="match status" value="1"/>
</dbReference>
<dbReference type="Proteomes" id="UP001652625">
    <property type="component" value="Chromosome 06"/>
</dbReference>
<dbReference type="PANTHER" id="PTHR33053">
    <property type="entry name" value="PROTEIN, PUTATIVE-RELATED"/>
    <property type="match status" value="1"/>
</dbReference>
<reference evidence="2" key="1">
    <citation type="submission" date="2025-08" db="UniProtKB">
        <authorList>
            <consortium name="RefSeq"/>
        </authorList>
    </citation>
    <scope>IDENTIFICATION</scope>
</reference>
<evidence type="ECO:0000313" key="2">
    <source>
        <dbReference type="RefSeq" id="XP_065654755.1"/>
    </source>
</evidence>
<dbReference type="RefSeq" id="XP_065654755.1">
    <property type="nucleotide sequence ID" value="XM_065798683.1"/>
</dbReference>
<sequence>MPTEFARKPRSVSELMRWKATELRQFLLYTGPVVLRDVLPTNLYENFLFLSVAISILASPQFCRQYLDYAKQLLIVCVENMKVLYGTGMLVYNVQCLIHLADDVKNFGPLDNFSAFPFENKLGTLKKLVRKPSFIFKTG</sequence>
<keyword evidence="1" id="KW-1185">Reference proteome</keyword>
<dbReference type="GeneID" id="136081372"/>
<name>A0ABM4BZR9_HYDVU</name>
<evidence type="ECO:0000313" key="1">
    <source>
        <dbReference type="Proteomes" id="UP001652625"/>
    </source>
</evidence>
<organism evidence="1 2">
    <name type="scientific">Hydra vulgaris</name>
    <name type="common">Hydra</name>
    <name type="synonym">Hydra attenuata</name>
    <dbReference type="NCBI Taxonomy" id="6087"/>
    <lineage>
        <taxon>Eukaryota</taxon>
        <taxon>Metazoa</taxon>
        <taxon>Cnidaria</taxon>
        <taxon>Hydrozoa</taxon>
        <taxon>Hydroidolina</taxon>
        <taxon>Anthoathecata</taxon>
        <taxon>Aplanulata</taxon>
        <taxon>Hydridae</taxon>
        <taxon>Hydra</taxon>
    </lineage>
</organism>